<evidence type="ECO:0000313" key="3">
    <source>
        <dbReference type="Proteomes" id="UP001156691"/>
    </source>
</evidence>
<dbReference type="PANTHER" id="PTHR36174:SF1">
    <property type="entry name" value="LIPID II:GLYCINE GLYCYLTRANSFERASE"/>
    <property type="match status" value="1"/>
</dbReference>
<proteinExistence type="predicted"/>
<keyword evidence="3" id="KW-1185">Reference proteome</keyword>
<gene>
    <name evidence="2" type="ORF">GCM10010862_08190</name>
</gene>
<protein>
    <recommendedName>
        <fullName evidence="1">BioF2-like acetyltransferase domain-containing protein</fullName>
    </recommendedName>
</protein>
<comment type="caution">
    <text evidence="2">The sequence shown here is derived from an EMBL/GenBank/DDBJ whole genome shotgun (WGS) entry which is preliminary data.</text>
</comment>
<name>A0ABQ5W1L8_9HYPH</name>
<organism evidence="2 3">
    <name type="scientific">Devosia nitrariae</name>
    <dbReference type="NCBI Taxonomy" id="2071872"/>
    <lineage>
        <taxon>Bacteria</taxon>
        <taxon>Pseudomonadati</taxon>
        <taxon>Pseudomonadota</taxon>
        <taxon>Alphaproteobacteria</taxon>
        <taxon>Hyphomicrobiales</taxon>
        <taxon>Devosiaceae</taxon>
        <taxon>Devosia</taxon>
    </lineage>
</organism>
<dbReference type="InterPro" id="IPR016181">
    <property type="entry name" value="Acyl_CoA_acyltransferase"/>
</dbReference>
<dbReference type="Gene3D" id="3.40.630.30">
    <property type="match status" value="1"/>
</dbReference>
<dbReference type="Proteomes" id="UP001156691">
    <property type="component" value="Unassembled WGS sequence"/>
</dbReference>
<sequence length="352" mass="38692">MNAPAAVPVDVSTSVPAEVWDLVYRLDSHALPTQSPRWARAITASGGYYDVSRLYAFADGRRAILPLFEGAGGPRKLRSRLSPPSAWGFGGLIASDPLGVAHLSAILDDVIDNTTFRVHVRPNPLEAGLWKAAAGGRWIAVPRLAHVLDLRPGFDKIWAGFRSSTRGQIRKAERAGLDVKSGCEPSLVEAFHGLLMRSVDRWARRQHEPLALARWRARGRDPIDKFNTIAKALGPACQFRVAYHNGEPAAAILVLQERNAHYTRGAMDERLAAPTSANYLLHRLAIEAACNAGCATYHMGETTAGGTLARFKEQFGAVATPYAEYAFERLPLYWLKDRARTTVKRMIGFRDA</sequence>
<evidence type="ECO:0000259" key="1">
    <source>
        <dbReference type="Pfam" id="PF13480"/>
    </source>
</evidence>
<evidence type="ECO:0000313" key="2">
    <source>
        <dbReference type="EMBL" id="GLQ53560.1"/>
    </source>
</evidence>
<dbReference type="RefSeq" id="WP_284339005.1">
    <property type="nucleotide sequence ID" value="NZ_BSNS01000004.1"/>
</dbReference>
<dbReference type="EMBL" id="BSNS01000004">
    <property type="protein sequence ID" value="GLQ53560.1"/>
    <property type="molecule type" value="Genomic_DNA"/>
</dbReference>
<dbReference type="Pfam" id="PF13480">
    <property type="entry name" value="Acetyltransf_6"/>
    <property type="match status" value="1"/>
</dbReference>
<dbReference type="PANTHER" id="PTHR36174">
    <property type="entry name" value="LIPID II:GLYCINE GLYCYLTRANSFERASE"/>
    <property type="match status" value="1"/>
</dbReference>
<reference evidence="3" key="1">
    <citation type="journal article" date="2019" name="Int. J. Syst. Evol. Microbiol.">
        <title>The Global Catalogue of Microorganisms (GCM) 10K type strain sequencing project: providing services to taxonomists for standard genome sequencing and annotation.</title>
        <authorList>
            <consortium name="The Broad Institute Genomics Platform"/>
            <consortium name="The Broad Institute Genome Sequencing Center for Infectious Disease"/>
            <person name="Wu L."/>
            <person name="Ma J."/>
        </authorList>
    </citation>
    <scope>NUCLEOTIDE SEQUENCE [LARGE SCALE GENOMIC DNA]</scope>
    <source>
        <strain evidence="3">NBRC 112416</strain>
    </source>
</reference>
<dbReference type="InterPro" id="IPR050644">
    <property type="entry name" value="PG_Glycine_Bridge_Synth"/>
</dbReference>
<dbReference type="SUPFAM" id="SSF55729">
    <property type="entry name" value="Acyl-CoA N-acyltransferases (Nat)"/>
    <property type="match status" value="1"/>
</dbReference>
<feature type="domain" description="BioF2-like acetyltransferase" evidence="1">
    <location>
        <begin position="161"/>
        <end position="301"/>
    </location>
</feature>
<dbReference type="InterPro" id="IPR038740">
    <property type="entry name" value="BioF2-like_GNAT_dom"/>
</dbReference>
<accession>A0ABQ5W1L8</accession>